<dbReference type="Proteomes" id="UP000703674">
    <property type="component" value="Unassembled WGS sequence"/>
</dbReference>
<protein>
    <submittedName>
        <fullName evidence="1">Uncharacterized protein</fullName>
    </submittedName>
</protein>
<dbReference type="EMBL" id="JAAVJR010001099">
    <property type="protein sequence ID" value="NJW55387.1"/>
    <property type="molecule type" value="Genomic_DNA"/>
</dbReference>
<proteinExistence type="predicted"/>
<reference evidence="1 2" key="1">
    <citation type="submission" date="2020-03" db="EMBL/GenBank/DDBJ databases">
        <title>Salinimicrobium sp. nov, isolated from SCS.</title>
        <authorList>
            <person name="Cao W.R."/>
        </authorList>
    </citation>
    <scope>NUCLEOTIDE SEQUENCE [LARGE SCALE GENOMIC DNA]</scope>
    <source>
        <strain evidence="2">J15B91</strain>
    </source>
</reference>
<keyword evidence="2" id="KW-1185">Reference proteome</keyword>
<sequence length="50" mass="5601">MSILIEVIVGAVLSFLMSTGEIEHDRSPEKIKTEQVSKIIGRENCEENNL</sequence>
<evidence type="ECO:0000313" key="1">
    <source>
        <dbReference type="EMBL" id="NJW55387.1"/>
    </source>
</evidence>
<name>A0ABX1D5N7_9FLAO</name>
<comment type="caution">
    <text evidence="1">The sequence shown here is derived from an EMBL/GenBank/DDBJ whole genome shotgun (WGS) entry which is preliminary data.</text>
</comment>
<evidence type="ECO:0000313" key="2">
    <source>
        <dbReference type="Proteomes" id="UP000703674"/>
    </source>
</evidence>
<gene>
    <name evidence="1" type="ORF">HC175_20955</name>
</gene>
<accession>A0ABX1D5N7</accession>
<organism evidence="1 2">
    <name type="scientific">Salinimicrobium oceani</name>
    <dbReference type="NCBI Taxonomy" id="2722702"/>
    <lineage>
        <taxon>Bacteria</taxon>
        <taxon>Pseudomonadati</taxon>
        <taxon>Bacteroidota</taxon>
        <taxon>Flavobacteriia</taxon>
        <taxon>Flavobacteriales</taxon>
        <taxon>Flavobacteriaceae</taxon>
        <taxon>Salinimicrobium</taxon>
    </lineage>
</organism>